<keyword evidence="2" id="KW-0472">Membrane</keyword>
<comment type="similarity">
    <text evidence="1 2">Belongs to the outer membrane factor (OMF) (TC 1.B.17) family.</text>
</comment>
<accession>A0ABY4ZW36</accession>
<keyword evidence="5" id="KW-1185">Reference proteome</keyword>
<protein>
    <submittedName>
        <fullName evidence="4">TolC family protein</fullName>
    </submittedName>
</protein>
<keyword evidence="2" id="KW-0812">Transmembrane</keyword>
<evidence type="ECO:0000256" key="2">
    <source>
        <dbReference type="RuleBase" id="RU362097"/>
    </source>
</evidence>
<dbReference type="Gene3D" id="1.20.1600.10">
    <property type="entry name" value="Outer membrane efflux proteins (OEP)"/>
    <property type="match status" value="1"/>
</dbReference>
<dbReference type="PANTHER" id="PTHR30203">
    <property type="entry name" value="OUTER MEMBRANE CATION EFFLUX PROTEIN"/>
    <property type="match status" value="1"/>
</dbReference>
<comment type="subcellular location">
    <subcellularLocation>
        <location evidence="2">Cell membrane</location>
        <topology evidence="2">Lipid-anchor</topology>
    </subcellularLocation>
</comment>
<evidence type="ECO:0000313" key="5">
    <source>
        <dbReference type="Proteomes" id="UP001057520"/>
    </source>
</evidence>
<evidence type="ECO:0000256" key="1">
    <source>
        <dbReference type="ARBA" id="ARBA00007613"/>
    </source>
</evidence>
<dbReference type="InterPro" id="IPR010131">
    <property type="entry name" value="MdtP/NodT-like"/>
</dbReference>
<keyword evidence="2" id="KW-0564">Palmitate</keyword>
<dbReference type="SUPFAM" id="SSF56954">
    <property type="entry name" value="Outer membrane efflux proteins (OEP)"/>
    <property type="match status" value="1"/>
</dbReference>
<gene>
    <name evidence="4" type="ORF">MZV50_05105</name>
</gene>
<dbReference type="NCBIfam" id="TIGR01845">
    <property type="entry name" value="outer_NodT"/>
    <property type="match status" value="1"/>
</dbReference>
<dbReference type="Pfam" id="PF02321">
    <property type="entry name" value="OEP"/>
    <property type="match status" value="2"/>
</dbReference>
<name>A0ABY4ZW36_9CAUL</name>
<dbReference type="Proteomes" id="UP001057520">
    <property type="component" value="Chromosome"/>
</dbReference>
<dbReference type="EMBL" id="CP096040">
    <property type="protein sequence ID" value="USQ96945.1"/>
    <property type="molecule type" value="Genomic_DNA"/>
</dbReference>
<evidence type="ECO:0000256" key="3">
    <source>
        <dbReference type="SAM" id="MobiDB-lite"/>
    </source>
</evidence>
<dbReference type="Gene3D" id="2.20.200.10">
    <property type="entry name" value="Outer membrane efflux proteins (OEP)"/>
    <property type="match status" value="1"/>
</dbReference>
<sequence length="506" mass="53245">MRLAKTGAPWRPGRPSGSSPVLLVGAALVLGAGLSACTTPARQVDAKLPAAYEAPKGTPLAPQALDQWWTAFNDPVLNDLVTTALAKAPDARLAAARLEEARAVRRGQIRELYIPQTPLTGSVKRTDTDILDQSGTGGFTLGGVTKTYSANFDVSWELDLIGRRAAARRVVDNDLAAARFSYEGARAALAANVAQSYFEARGYAVQLEDARQNARISQSLYDVSAEKGRRGLSATTEGDRTAADLAQAQAQVAQVEAQLQAARRSLLILVGKGVDPLASLPVQPVLDKTPPIPAAAPAELLARRPDVREAAARLASASGNLNINELALFPTLTLQPGVGIQKQTSPSFLAPGAEQSTTSSAWTLGAGLSVPVLNIPKLMTDIKAQGARVEQAAVTYEQTVQKAFGETENALVQQDADERRVTLLAAGERRAAAAYEASRKGYAAGLTDLTTALQAEQSWRSSRTALTGAQTQALQRAVQTYKALGGGWSPESVPSKPADLGKPSAQ</sequence>
<organism evidence="4 5">
    <name type="scientific">Caulobacter segnis</name>
    <dbReference type="NCBI Taxonomy" id="88688"/>
    <lineage>
        <taxon>Bacteria</taxon>
        <taxon>Pseudomonadati</taxon>
        <taxon>Pseudomonadota</taxon>
        <taxon>Alphaproteobacteria</taxon>
        <taxon>Caulobacterales</taxon>
        <taxon>Caulobacteraceae</taxon>
        <taxon>Caulobacter</taxon>
    </lineage>
</organism>
<reference evidence="4 5" key="1">
    <citation type="submission" date="2022-04" db="EMBL/GenBank/DDBJ databases">
        <title>Genome sequence of soybean root-associated Caulobacter segnis RL271.</title>
        <authorList>
            <person name="Longley R."/>
            <person name="Bonito G."/>
            <person name="Trigodet F."/>
            <person name="Crosson S."/>
            <person name="Fiebig A."/>
        </authorList>
    </citation>
    <scope>NUCLEOTIDE SEQUENCE [LARGE SCALE GENOMIC DNA]</scope>
    <source>
        <strain evidence="4 5">RL271</strain>
    </source>
</reference>
<dbReference type="InterPro" id="IPR003423">
    <property type="entry name" value="OMP_efflux"/>
</dbReference>
<evidence type="ECO:0000313" key="4">
    <source>
        <dbReference type="EMBL" id="USQ96945.1"/>
    </source>
</evidence>
<proteinExistence type="inferred from homology"/>
<feature type="region of interest" description="Disordered" evidence="3">
    <location>
        <begin position="485"/>
        <end position="506"/>
    </location>
</feature>
<keyword evidence="2" id="KW-0449">Lipoprotein</keyword>
<keyword evidence="2" id="KW-1134">Transmembrane beta strand</keyword>